<dbReference type="GeneID" id="80884644"/>
<keyword evidence="3" id="KW-0808">Transferase</keyword>
<dbReference type="Gene3D" id="3.90.1200.10">
    <property type="match status" value="1"/>
</dbReference>
<dbReference type="Proteomes" id="UP001217417">
    <property type="component" value="Unassembled WGS sequence"/>
</dbReference>
<proteinExistence type="inferred from homology"/>
<dbReference type="Pfam" id="PF03881">
    <property type="entry name" value="Fructosamin_kin"/>
    <property type="match status" value="1"/>
</dbReference>
<dbReference type="InterPro" id="IPR016477">
    <property type="entry name" value="Fructo-/Ketosamine-3-kinase"/>
</dbReference>
<comment type="similarity">
    <text evidence="3">Belongs to the fructosamine kinase family.</text>
</comment>
<dbReference type="InterPro" id="IPR011009">
    <property type="entry name" value="Kinase-like_dom_sf"/>
</dbReference>
<evidence type="ECO:0000313" key="4">
    <source>
        <dbReference type="EMBL" id="KAJ8097313.1"/>
    </source>
</evidence>
<dbReference type="SUPFAM" id="SSF56112">
    <property type="entry name" value="Protein kinase-like (PK-like)"/>
    <property type="match status" value="1"/>
</dbReference>
<dbReference type="RefSeq" id="XP_056040763.1">
    <property type="nucleotide sequence ID" value="XM_056189478.1"/>
</dbReference>
<dbReference type="PANTHER" id="PTHR12149:SF8">
    <property type="entry name" value="PROTEIN-RIBULOSAMINE 3-KINASE"/>
    <property type="match status" value="1"/>
</dbReference>
<evidence type="ECO:0000256" key="2">
    <source>
        <dbReference type="ARBA" id="ARBA00048655"/>
    </source>
</evidence>
<evidence type="ECO:0000256" key="3">
    <source>
        <dbReference type="PIRNR" id="PIRNR006221"/>
    </source>
</evidence>
<protein>
    <recommendedName>
        <fullName evidence="1">protein-ribulosamine 3-kinase</fullName>
        <ecNumber evidence="1">2.7.1.172</ecNumber>
    </recommendedName>
</protein>
<keyword evidence="3" id="KW-0418">Kinase</keyword>
<dbReference type="PANTHER" id="PTHR12149">
    <property type="entry name" value="FRUCTOSAMINE 3 KINASE-RELATED PROTEIN"/>
    <property type="match status" value="1"/>
</dbReference>
<sequence>MSALDPAILSALPGPSTDYTLPSSIYSNASFGTTTHINKSGVPTYFLKYARSKSLITGEYRALQLISRAVPGFCPVPVASGQFGDGSRYFVVASFLKDLRSGSGRVWERKLAEQLARLHTAATNDWYGLPDGLVTCCGATELPNPPTKSWPEFYGVHRLRFILDECMRANGRDSELDRMGDQVVQEVVPRLLDPVKSSPSLVHGDLWAGNAGAIDDPDTGEIVPVIYDSCAFYADSEFELGIMRMFGGFSSGGFYKRYHELVPEKEPKDEYEDRIRLYRLFHELNHAALFGGGSYVAQAKSSMRSLIRKYGQS</sequence>
<comment type="caution">
    <text evidence="4">The sequence shown here is derived from an EMBL/GenBank/DDBJ whole genome shotgun (WGS) entry which is preliminary data.</text>
</comment>
<dbReference type="AlphaFoldDB" id="A0AAD7VPM0"/>
<dbReference type="EMBL" id="JARPMG010000011">
    <property type="protein sequence ID" value="KAJ8097313.1"/>
    <property type="molecule type" value="Genomic_DNA"/>
</dbReference>
<dbReference type="EC" id="2.7.1.172" evidence="1"/>
<gene>
    <name evidence="4" type="ORF">POJ06DRAFT_270960</name>
</gene>
<dbReference type="GO" id="GO:0102193">
    <property type="term" value="F:protein-ribulosamine 3-kinase activity"/>
    <property type="evidence" value="ECO:0007669"/>
    <property type="project" value="UniProtKB-EC"/>
</dbReference>
<accession>A0AAD7VPM0</accession>
<comment type="catalytic activity">
    <reaction evidence="2">
        <text>N(6)-D-ribulosyl-L-lysyl-[protein] + ATP = N(6)-(3-O-phospho-D-ribulosyl)-L-lysyl-[protein] + ADP + H(+)</text>
        <dbReference type="Rhea" id="RHEA:48432"/>
        <dbReference type="Rhea" id="RHEA-COMP:12103"/>
        <dbReference type="Rhea" id="RHEA-COMP:12104"/>
        <dbReference type="ChEBI" id="CHEBI:15378"/>
        <dbReference type="ChEBI" id="CHEBI:30616"/>
        <dbReference type="ChEBI" id="CHEBI:90418"/>
        <dbReference type="ChEBI" id="CHEBI:90420"/>
        <dbReference type="ChEBI" id="CHEBI:456216"/>
        <dbReference type="EC" id="2.7.1.172"/>
    </reaction>
    <physiologicalReaction direction="left-to-right" evidence="2">
        <dbReference type="Rhea" id="RHEA:48433"/>
    </physiologicalReaction>
</comment>
<dbReference type="GO" id="GO:0016301">
    <property type="term" value="F:kinase activity"/>
    <property type="evidence" value="ECO:0007669"/>
    <property type="project" value="UniProtKB-UniRule"/>
</dbReference>
<evidence type="ECO:0000313" key="5">
    <source>
        <dbReference type="Proteomes" id="UP001217417"/>
    </source>
</evidence>
<dbReference type="PIRSF" id="PIRSF006221">
    <property type="entry name" value="Ketosamine-3-kinase"/>
    <property type="match status" value="1"/>
</dbReference>
<name>A0AAD7VPM0_9ASCO</name>
<reference evidence="4" key="1">
    <citation type="submission" date="2023-03" db="EMBL/GenBank/DDBJ databases">
        <title>Near-Complete genome sequence of Lipomyces tetrasporous NRRL Y-64009, an oleaginous yeast capable of growing on lignocellulosic hydrolysates.</title>
        <authorList>
            <consortium name="Lawrence Berkeley National Laboratory"/>
            <person name="Jagtap S.S."/>
            <person name="Liu J.-J."/>
            <person name="Walukiewicz H.E."/>
            <person name="Pangilinan J."/>
            <person name="Lipzen A."/>
            <person name="Ahrendt S."/>
            <person name="Koriabine M."/>
            <person name="Cobaugh K."/>
            <person name="Salamov A."/>
            <person name="Yoshinaga Y."/>
            <person name="Ng V."/>
            <person name="Daum C."/>
            <person name="Grigoriev I.V."/>
            <person name="Slininger P.J."/>
            <person name="Dien B.S."/>
            <person name="Jin Y.-S."/>
            <person name="Rao C.V."/>
        </authorList>
    </citation>
    <scope>NUCLEOTIDE SEQUENCE</scope>
    <source>
        <strain evidence="4">NRRL Y-64009</strain>
    </source>
</reference>
<organism evidence="4 5">
    <name type="scientific">Lipomyces tetrasporus</name>
    <dbReference type="NCBI Taxonomy" id="54092"/>
    <lineage>
        <taxon>Eukaryota</taxon>
        <taxon>Fungi</taxon>
        <taxon>Dikarya</taxon>
        <taxon>Ascomycota</taxon>
        <taxon>Saccharomycotina</taxon>
        <taxon>Lipomycetes</taxon>
        <taxon>Lipomycetales</taxon>
        <taxon>Lipomycetaceae</taxon>
        <taxon>Lipomyces</taxon>
    </lineage>
</organism>
<evidence type="ECO:0000256" key="1">
    <source>
        <dbReference type="ARBA" id="ARBA00011961"/>
    </source>
</evidence>
<keyword evidence="5" id="KW-1185">Reference proteome</keyword>